<proteinExistence type="predicted"/>
<dbReference type="AlphaFoldDB" id="A0A165IMQ9"/>
<sequence length="114" mass="13383">ASYKLELSKELRRRRIHPVFHANLLRLHIPNDDERFPGRQWSQIAGLGENSKDRTVTEIVGYTKRGATFVFYVRWSDGFTTEETLENVKDLQAFSEFCDIMGFDAERKFKAREP</sequence>
<protein>
    <recommendedName>
        <fullName evidence="3">Chromo domain-containing protein</fullName>
    </recommendedName>
</protein>
<gene>
    <name evidence="1" type="ORF">EXIGLDRAFT_576582</name>
</gene>
<evidence type="ECO:0000313" key="2">
    <source>
        <dbReference type="Proteomes" id="UP000077266"/>
    </source>
</evidence>
<organism evidence="1 2">
    <name type="scientific">Exidia glandulosa HHB12029</name>
    <dbReference type="NCBI Taxonomy" id="1314781"/>
    <lineage>
        <taxon>Eukaryota</taxon>
        <taxon>Fungi</taxon>
        <taxon>Dikarya</taxon>
        <taxon>Basidiomycota</taxon>
        <taxon>Agaricomycotina</taxon>
        <taxon>Agaricomycetes</taxon>
        <taxon>Auriculariales</taxon>
        <taxon>Exidiaceae</taxon>
        <taxon>Exidia</taxon>
    </lineage>
</organism>
<dbReference type="OrthoDB" id="2713066at2759"/>
<dbReference type="EMBL" id="KV425987">
    <property type="protein sequence ID" value="KZV93616.1"/>
    <property type="molecule type" value="Genomic_DNA"/>
</dbReference>
<reference evidence="1 2" key="1">
    <citation type="journal article" date="2016" name="Mol. Biol. Evol.">
        <title>Comparative Genomics of Early-Diverging Mushroom-Forming Fungi Provides Insights into the Origins of Lignocellulose Decay Capabilities.</title>
        <authorList>
            <person name="Nagy L.G."/>
            <person name="Riley R."/>
            <person name="Tritt A."/>
            <person name="Adam C."/>
            <person name="Daum C."/>
            <person name="Floudas D."/>
            <person name="Sun H."/>
            <person name="Yadav J.S."/>
            <person name="Pangilinan J."/>
            <person name="Larsson K.H."/>
            <person name="Matsuura K."/>
            <person name="Barry K."/>
            <person name="Labutti K."/>
            <person name="Kuo R."/>
            <person name="Ohm R.A."/>
            <person name="Bhattacharya S.S."/>
            <person name="Shirouzu T."/>
            <person name="Yoshinaga Y."/>
            <person name="Martin F.M."/>
            <person name="Grigoriev I.V."/>
            <person name="Hibbett D.S."/>
        </authorList>
    </citation>
    <scope>NUCLEOTIDE SEQUENCE [LARGE SCALE GENOMIC DNA]</scope>
    <source>
        <strain evidence="1 2">HHB12029</strain>
    </source>
</reference>
<keyword evidence="2" id="KW-1185">Reference proteome</keyword>
<dbReference type="InterPro" id="IPR016197">
    <property type="entry name" value="Chromo-like_dom_sf"/>
</dbReference>
<dbReference type="SUPFAM" id="SSF54160">
    <property type="entry name" value="Chromo domain-like"/>
    <property type="match status" value="1"/>
</dbReference>
<evidence type="ECO:0000313" key="1">
    <source>
        <dbReference type="EMBL" id="KZV93616.1"/>
    </source>
</evidence>
<dbReference type="InParanoid" id="A0A165IMQ9"/>
<evidence type="ECO:0008006" key="3">
    <source>
        <dbReference type="Google" id="ProtNLM"/>
    </source>
</evidence>
<dbReference type="Proteomes" id="UP000077266">
    <property type="component" value="Unassembled WGS sequence"/>
</dbReference>
<accession>A0A165IMQ9</accession>
<name>A0A165IMQ9_EXIGL</name>
<feature type="non-terminal residue" evidence="1">
    <location>
        <position position="1"/>
    </location>
</feature>
<dbReference type="STRING" id="1314781.A0A165IMQ9"/>
<feature type="non-terminal residue" evidence="1">
    <location>
        <position position="114"/>
    </location>
</feature>